<feature type="region of interest" description="Disordered" evidence="1">
    <location>
        <begin position="114"/>
        <end position="140"/>
    </location>
</feature>
<dbReference type="EMBL" id="CAOQHR010000009">
    <property type="protein sequence ID" value="CAI6339772.1"/>
    <property type="molecule type" value="Genomic_DNA"/>
</dbReference>
<keyword evidence="3" id="KW-1185">Reference proteome</keyword>
<feature type="region of interest" description="Disordered" evidence="1">
    <location>
        <begin position="187"/>
        <end position="310"/>
    </location>
</feature>
<dbReference type="AlphaFoldDB" id="A0A9W4XYI6"/>
<gene>
    <name evidence="2" type="ORF">PDIGIT_LOCUS12936</name>
</gene>
<dbReference type="OrthoDB" id="3678410at2759"/>
<protein>
    <submittedName>
        <fullName evidence="2">Uncharacterized protein</fullName>
    </submittedName>
</protein>
<reference evidence="2" key="1">
    <citation type="submission" date="2023-01" db="EMBL/GenBank/DDBJ databases">
        <authorList>
            <person name="Van Ghelder C."/>
            <person name="Rancurel C."/>
        </authorList>
    </citation>
    <scope>NUCLEOTIDE SEQUENCE</scope>
    <source>
        <strain evidence="2">CNCM I-4278</strain>
    </source>
</reference>
<evidence type="ECO:0000313" key="2">
    <source>
        <dbReference type="EMBL" id="CAI6339772.1"/>
    </source>
</evidence>
<organism evidence="2 3">
    <name type="scientific">Periconia digitata</name>
    <dbReference type="NCBI Taxonomy" id="1303443"/>
    <lineage>
        <taxon>Eukaryota</taxon>
        <taxon>Fungi</taxon>
        <taxon>Dikarya</taxon>
        <taxon>Ascomycota</taxon>
        <taxon>Pezizomycotina</taxon>
        <taxon>Dothideomycetes</taxon>
        <taxon>Pleosporomycetidae</taxon>
        <taxon>Pleosporales</taxon>
        <taxon>Massarineae</taxon>
        <taxon>Periconiaceae</taxon>
        <taxon>Periconia</taxon>
    </lineage>
</organism>
<dbReference type="Proteomes" id="UP001152607">
    <property type="component" value="Unassembled WGS sequence"/>
</dbReference>
<sequence length="369" mass="41144">MSSPAHAAAFSIGSIHVRYDDNTIPQIAAEVYDGTVHETTLRLFCSWLNENDKNFHLAAKYIRELKLPEDYSTLRIKNYHLRALLDARVFRPKYEMDDDPNNPYMTITDAFREESKTPKATRSLPRPIPHPFSTPSRSAHPAVAITPTSTMQPRSPFTTMSPAWRSLRARAVSKNKKLSIADIPKPLFPPDVPERPKPLVSPSTPFFTPGGDAVPAFPPARMKQTDDPFVEKRGAGARGEAEDTAAKNDKPSPAAATTTTSPAVERKEIEDEGIQEIHEAPANEGSTPPYRTPRRRLPLPDFTFPDTRPTSVDMEALEPFEASWRRTHRHLLISAYGRENAVLSDVEIQVIEDMALAERAASPQPPLPE</sequence>
<feature type="compositionally biased region" description="Basic and acidic residues" evidence="1">
    <location>
        <begin position="264"/>
        <end position="281"/>
    </location>
</feature>
<evidence type="ECO:0000313" key="3">
    <source>
        <dbReference type="Proteomes" id="UP001152607"/>
    </source>
</evidence>
<name>A0A9W4XYI6_9PLEO</name>
<evidence type="ECO:0000256" key="1">
    <source>
        <dbReference type="SAM" id="MobiDB-lite"/>
    </source>
</evidence>
<feature type="compositionally biased region" description="Low complexity" evidence="1">
    <location>
        <begin position="251"/>
        <end position="263"/>
    </location>
</feature>
<accession>A0A9W4XYI6</accession>
<feature type="compositionally biased region" description="Basic and acidic residues" evidence="1">
    <location>
        <begin position="223"/>
        <end position="250"/>
    </location>
</feature>
<comment type="caution">
    <text evidence="2">The sequence shown here is derived from an EMBL/GenBank/DDBJ whole genome shotgun (WGS) entry which is preliminary data.</text>
</comment>
<proteinExistence type="predicted"/>